<dbReference type="Pfam" id="PF00188">
    <property type="entry name" value="CAP"/>
    <property type="match status" value="1"/>
</dbReference>
<dbReference type="GO" id="GO:0005576">
    <property type="term" value="C:extracellular region"/>
    <property type="evidence" value="ECO:0007669"/>
    <property type="project" value="InterPro"/>
</dbReference>
<organism evidence="3">
    <name type="scientific">Rhipicephalus appendiculatus</name>
    <name type="common">Brown ear tick</name>
    <dbReference type="NCBI Taxonomy" id="34631"/>
    <lineage>
        <taxon>Eukaryota</taxon>
        <taxon>Metazoa</taxon>
        <taxon>Ecdysozoa</taxon>
        <taxon>Arthropoda</taxon>
        <taxon>Chelicerata</taxon>
        <taxon>Arachnida</taxon>
        <taxon>Acari</taxon>
        <taxon>Parasitiformes</taxon>
        <taxon>Ixodida</taxon>
        <taxon>Ixodoidea</taxon>
        <taxon>Ixodidae</taxon>
        <taxon>Rhipicephalinae</taxon>
        <taxon>Rhipicephalus</taxon>
        <taxon>Rhipicephalus</taxon>
    </lineage>
</organism>
<dbReference type="PROSITE" id="PS01010">
    <property type="entry name" value="CRISP_2"/>
    <property type="match status" value="1"/>
</dbReference>
<dbReference type="SUPFAM" id="SSF55797">
    <property type="entry name" value="PR-1-like"/>
    <property type="match status" value="1"/>
</dbReference>
<dbReference type="InterPro" id="IPR001283">
    <property type="entry name" value="CRISP-related"/>
</dbReference>
<dbReference type="SMART" id="SM00198">
    <property type="entry name" value="SCP"/>
    <property type="match status" value="1"/>
</dbReference>
<dbReference type="InterPro" id="IPR035940">
    <property type="entry name" value="CAP_sf"/>
</dbReference>
<dbReference type="PRINTS" id="PR00837">
    <property type="entry name" value="V5TPXLIKE"/>
</dbReference>
<dbReference type="PANTHER" id="PTHR10334">
    <property type="entry name" value="CYSTEINE-RICH SECRETORY PROTEIN-RELATED"/>
    <property type="match status" value="1"/>
</dbReference>
<dbReference type="AlphaFoldDB" id="A0A131Z545"/>
<feature type="domain" description="SCP" evidence="2">
    <location>
        <begin position="64"/>
        <end position="225"/>
    </location>
</feature>
<feature type="signal peptide" evidence="1">
    <location>
        <begin position="1"/>
        <end position="25"/>
    </location>
</feature>
<dbReference type="InterPro" id="IPR014044">
    <property type="entry name" value="CAP_dom"/>
</dbReference>
<dbReference type="PRINTS" id="PR00838">
    <property type="entry name" value="V5ALLERGEN"/>
</dbReference>
<dbReference type="PROSITE" id="PS01009">
    <property type="entry name" value="CRISP_1"/>
    <property type="match status" value="1"/>
</dbReference>
<dbReference type="InterPro" id="IPR002413">
    <property type="entry name" value="V5_allergen-like"/>
</dbReference>
<dbReference type="InterPro" id="IPR018244">
    <property type="entry name" value="Allrgn_V5/Tpx1_CS"/>
</dbReference>
<name>A0A131Z545_RHIAP</name>
<accession>A0A131Z545</accession>
<dbReference type="Gene3D" id="3.40.33.10">
    <property type="entry name" value="CAP"/>
    <property type="match status" value="1"/>
</dbReference>
<dbReference type="EMBL" id="GEDV01002034">
    <property type="protein sequence ID" value="JAP86523.1"/>
    <property type="molecule type" value="Transcribed_RNA"/>
</dbReference>
<proteinExistence type="predicted"/>
<keyword evidence="1" id="KW-0732">Signal</keyword>
<dbReference type="CDD" id="cd05380">
    <property type="entry name" value="CAP_euk"/>
    <property type="match status" value="1"/>
</dbReference>
<evidence type="ECO:0000259" key="2">
    <source>
        <dbReference type="SMART" id="SM00198"/>
    </source>
</evidence>
<reference evidence="3" key="1">
    <citation type="journal article" date="2016" name="Ticks Tick Borne Dis.">
        <title>De novo assembly and annotation of the salivary gland transcriptome of Rhipicephalus appendiculatus male and female ticks during blood feeding.</title>
        <authorList>
            <person name="de Castro M.H."/>
            <person name="de Klerk D."/>
            <person name="Pienaar R."/>
            <person name="Latif A.A."/>
            <person name="Rees D.J."/>
            <person name="Mans B.J."/>
        </authorList>
    </citation>
    <scope>NUCLEOTIDE SEQUENCE</scope>
    <source>
        <tissue evidence="3">Salivary glands</tissue>
    </source>
</reference>
<sequence length="334" mass="37473">MELCRLRHVPSWLLVFSLMVTGVLPQLFPIQTCPYSDPRHSICRYRPLACPGKQLLRSGGVTKAQQVHIVDLHNQLRAWVAGGYQSGLPAAANMRALTWDDELATVAQRWADQCTDGHDKERSVSRFHVGQNVALVWTYDFEDDLQDEPDWDSQVYAWYNEATEFHFKSASISPFRFSKKLGHFTQLVWADTHKVGCGYAYYRQPVRGLTKIYVCNYGPGGNIIGGAMYEQSPVPTCRPGLVPATGTYSGLCDKDPYYVGDDENEDLEDTFGSSATHVVAHSPFQTSYQTFLLNNPTVHTISSTLPSSSNYFLLGRIRRTSPGKQKRNATTTFA</sequence>
<protein>
    <submittedName>
        <fullName evidence="3">Antigen 5 family member</fullName>
    </submittedName>
</protein>
<evidence type="ECO:0000256" key="1">
    <source>
        <dbReference type="SAM" id="SignalP"/>
    </source>
</evidence>
<evidence type="ECO:0000313" key="3">
    <source>
        <dbReference type="EMBL" id="JAP86523.1"/>
    </source>
</evidence>
<feature type="chain" id="PRO_5007286812" evidence="1">
    <location>
        <begin position="26"/>
        <end position="334"/>
    </location>
</feature>